<evidence type="ECO:0000313" key="2">
    <source>
        <dbReference type="EMBL" id="PWE13040.1"/>
    </source>
</evidence>
<evidence type="ECO:0000256" key="1">
    <source>
        <dbReference type="SAM" id="Phobius"/>
    </source>
</evidence>
<keyword evidence="1" id="KW-0472">Membrane</keyword>
<feature type="transmembrane region" description="Helical" evidence="1">
    <location>
        <begin position="43"/>
        <end position="62"/>
    </location>
</feature>
<keyword evidence="1" id="KW-1133">Transmembrane helix</keyword>
<accession>A0A2U2BGA7</accession>
<sequence>MWAGVLSIALLADKFWVRSVRPPLAAHFGWEPLPAESETPTSWCLGMPTAFFVISVILNFIAPAAGY</sequence>
<protein>
    <submittedName>
        <fullName evidence="2">Uncharacterized protein</fullName>
    </submittedName>
</protein>
<dbReference type="EMBL" id="QEXO01000004">
    <property type="protein sequence ID" value="PWE13040.1"/>
    <property type="molecule type" value="Genomic_DNA"/>
</dbReference>
<evidence type="ECO:0000313" key="3">
    <source>
        <dbReference type="Proteomes" id="UP000245216"/>
    </source>
</evidence>
<keyword evidence="1" id="KW-0812">Transmembrane</keyword>
<comment type="caution">
    <text evidence="2">The sequence shown here is derived from an EMBL/GenBank/DDBJ whole genome shotgun (WGS) entry which is preliminary data.</text>
</comment>
<name>A0A2U2BGA7_ALCFA</name>
<gene>
    <name evidence="2" type="ORF">DF183_14490</name>
</gene>
<organism evidence="2 3">
    <name type="scientific">Alcaligenes faecalis</name>
    <dbReference type="NCBI Taxonomy" id="511"/>
    <lineage>
        <taxon>Bacteria</taxon>
        <taxon>Pseudomonadati</taxon>
        <taxon>Pseudomonadota</taxon>
        <taxon>Betaproteobacteria</taxon>
        <taxon>Burkholderiales</taxon>
        <taxon>Alcaligenaceae</taxon>
        <taxon>Alcaligenes</taxon>
    </lineage>
</organism>
<dbReference type="AlphaFoldDB" id="A0A2U2BGA7"/>
<reference evidence="2 3" key="2">
    <citation type="submission" date="2018-05" db="EMBL/GenBank/DDBJ databases">
        <authorList>
            <person name="Lanie J.A."/>
            <person name="Ng W.-L."/>
            <person name="Kazmierczak K.M."/>
            <person name="Andrzejewski T.M."/>
            <person name="Davidsen T.M."/>
            <person name="Wayne K.J."/>
            <person name="Tettelin H."/>
            <person name="Glass J.I."/>
            <person name="Rusch D."/>
            <person name="Podicherti R."/>
            <person name="Tsui H.-C.T."/>
            <person name="Winkler M.E."/>
        </authorList>
    </citation>
    <scope>NUCLEOTIDE SEQUENCE [LARGE SCALE GENOMIC DNA]</scope>
    <source>
        <strain evidence="2 3">YBY</strain>
    </source>
</reference>
<dbReference type="Proteomes" id="UP000245216">
    <property type="component" value="Unassembled WGS sequence"/>
</dbReference>
<proteinExistence type="predicted"/>
<reference evidence="2 3" key="1">
    <citation type="submission" date="2018-05" db="EMBL/GenBank/DDBJ databases">
        <title>Genome Sequence of an Efficient Indole-Degrading Bacterium, Alcaligenes sp.YBY.</title>
        <authorList>
            <person name="Yang B."/>
        </authorList>
    </citation>
    <scope>NUCLEOTIDE SEQUENCE [LARGE SCALE GENOMIC DNA]</scope>
    <source>
        <strain evidence="2 3">YBY</strain>
    </source>
</reference>